<protein>
    <submittedName>
        <fullName evidence="2">Gfo/Idh/MocA family oxidoreductase</fullName>
    </submittedName>
</protein>
<gene>
    <name evidence="2" type="ORF">QFF56_06735</name>
</gene>
<dbReference type="InterPro" id="IPR000683">
    <property type="entry name" value="Gfo/Idh/MocA-like_OxRdtase_N"/>
</dbReference>
<dbReference type="InterPro" id="IPR036291">
    <property type="entry name" value="NAD(P)-bd_dom_sf"/>
</dbReference>
<dbReference type="SUPFAM" id="SSF55347">
    <property type="entry name" value="Glyceraldehyde-3-phosphate dehydrogenase-like, C-terminal domain"/>
    <property type="match status" value="1"/>
</dbReference>
<accession>A0AAJ6K2H2</accession>
<evidence type="ECO:0000259" key="1">
    <source>
        <dbReference type="Pfam" id="PF01408"/>
    </source>
</evidence>
<proteinExistence type="predicted"/>
<dbReference type="Proteomes" id="UP001238155">
    <property type="component" value="Chromosome"/>
</dbReference>
<dbReference type="SUPFAM" id="SSF51735">
    <property type="entry name" value="NAD(P)-binding Rossmann-fold domains"/>
    <property type="match status" value="1"/>
</dbReference>
<organism evidence="2 3">
    <name type="scientific">Ligilactobacillus animalis</name>
    <dbReference type="NCBI Taxonomy" id="1605"/>
    <lineage>
        <taxon>Bacteria</taxon>
        <taxon>Bacillati</taxon>
        <taxon>Bacillota</taxon>
        <taxon>Bacilli</taxon>
        <taxon>Lactobacillales</taxon>
        <taxon>Lactobacillaceae</taxon>
        <taxon>Ligilactobacillus</taxon>
    </lineage>
</organism>
<sequence length="338" mass="38013">MMKLGIIGTNWITKQFVEAAEMTGEFTLTSVYSRKLATAQKFGADFKNVTEYFDNLSEFFEQGTFEVVYIASPNNLHFEQTLQALKAKKHVIVEKPMFSNPAELKVLQKYLHHHPELYCFEAARHFHEPNFQSVKQAVKELPVIQGADLTYKKYSSRYDQFLEGEEPNVFSPKFSGGALQDLGVYLVYDAISWFGIPEDAHYYPVKLRNGIDGSGTAILNYPGYDVVLNVGKTANSYLPGEIYGLKETIVMDNAAELQKVELVDATGNGTMLSVDPAKNPMLAEAKAFGEVLRDTDSLQNKQLQQEWLAVAVEVNHVLYKLRQSAGLAFPADEHEVNY</sequence>
<name>A0AAJ6K2H2_9LACO</name>
<dbReference type="EMBL" id="CP123751">
    <property type="protein sequence ID" value="WHQ81063.1"/>
    <property type="molecule type" value="Genomic_DNA"/>
</dbReference>
<dbReference type="GO" id="GO:0000166">
    <property type="term" value="F:nucleotide binding"/>
    <property type="evidence" value="ECO:0007669"/>
    <property type="project" value="InterPro"/>
</dbReference>
<reference evidence="2" key="1">
    <citation type="submission" date="2023-04" db="EMBL/GenBank/DDBJ databases">
        <title>Four porcine-derived lactic acid bacteria strains analyses and their evaluation as potential probiotics based on genomics.</title>
        <authorList>
            <person name="Niu D."/>
        </authorList>
    </citation>
    <scope>NUCLEOTIDE SEQUENCE</scope>
    <source>
        <strain evidence="2">ZSB1</strain>
    </source>
</reference>
<dbReference type="RefSeq" id="WP_283534935.1">
    <property type="nucleotide sequence ID" value="NZ_CP123751.1"/>
</dbReference>
<dbReference type="PANTHER" id="PTHR43054:SF1">
    <property type="entry name" value="SCYLLO-INOSITOL 2-DEHYDROGENASE (NADP(+)) IOLU"/>
    <property type="match status" value="1"/>
</dbReference>
<dbReference type="Gene3D" id="3.40.50.720">
    <property type="entry name" value="NAD(P)-binding Rossmann-like Domain"/>
    <property type="match status" value="1"/>
</dbReference>
<dbReference type="Gene3D" id="3.30.360.10">
    <property type="entry name" value="Dihydrodipicolinate Reductase, domain 2"/>
    <property type="match status" value="1"/>
</dbReference>
<evidence type="ECO:0000313" key="3">
    <source>
        <dbReference type="Proteomes" id="UP001238155"/>
    </source>
</evidence>
<dbReference type="Pfam" id="PF01408">
    <property type="entry name" value="GFO_IDH_MocA"/>
    <property type="match status" value="1"/>
</dbReference>
<dbReference type="PANTHER" id="PTHR43054">
    <property type="match status" value="1"/>
</dbReference>
<dbReference type="AlphaFoldDB" id="A0AAJ6K2H2"/>
<feature type="domain" description="Gfo/Idh/MocA-like oxidoreductase N-terminal" evidence="1">
    <location>
        <begin position="3"/>
        <end position="114"/>
    </location>
</feature>
<evidence type="ECO:0000313" key="2">
    <source>
        <dbReference type="EMBL" id="WHQ81063.1"/>
    </source>
</evidence>